<dbReference type="InterPro" id="IPR024301">
    <property type="entry name" value="Amidase_6"/>
</dbReference>
<evidence type="ECO:0000313" key="4">
    <source>
        <dbReference type="EMBL" id="PMQ18828.1"/>
    </source>
</evidence>
<proteinExistence type="predicted"/>
<dbReference type="Proteomes" id="UP000235739">
    <property type="component" value="Unassembled WGS sequence"/>
</dbReference>
<accession>A0A2N7RY78</accession>
<evidence type="ECO:0000256" key="2">
    <source>
        <dbReference type="SAM" id="SignalP"/>
    </source>
</evidence>
<keyword evidence="2" id="KW-0732">Signal</keyword>
<gene>
    <name evidence="4" type="ORF">CIK84_15680</name>
</gene>
<feature type="domain" description="Putative amidase" evidence="3">
    <location>
        <begin position="233"/>
        <end position="376"/>
    </location>
</feature>
<feature type="signal peptide" evidence="2">
    <location>
        <begin position="1"/>
        <end position="26"/>
    </location>
</feature>
<comment type="caution">
    <text evidence="4">The sequence shown here is derived from an EMBL/GenBank/DDBJ whole genome shotgun (WGS) entry which is preliminary data.</text>
</comment>
<reference evidence="4 5" key="1">
    <citation type="journal article" date="2017" name="Elife">
        <title>Extensive horizontal gene transfer in cheese-associated bacteria.</title>
        <authorList>
            <person name="Bonham K.S."/>
            <person name="Wolfe B.E."/>
            <person name="Dutton R.J."/>
        </authorList>
    </citation>
    <scope>NUCLEOTIDE SEQUENCE [LARGE SCALE GENOMIC DNA]</scope>
    <source>
        <strain evidence="4 5">JB182</strain>
    </source>
</reference>
<dbReference type="Pfam" id="PF12671">
    <property type="entry name" value="Amidase_6"/>
    <property type="match status" value="1"/>
</dbReference>
<feature type="compositionally biased region" description="Polar residues" evidence="1">
    <location>
        <begin position="205"/>
        <end position="215"/>
    </location>
</feature>
<organism evidence="4 5">
    <name type="scientific">Glutamicibacter arilaitensis</name>
    <dbReference type="NCBI Taxonomy" id="256701"/>
    <lineage>
        <taxon>Bacteria</taxon>
        <taxon>Bacillati</taxon>
        <taxon>Actinomycetota</taxon>
        <taxon>Actinomycetes</taxon>
        <taxon>Micrococcales</taxon>
        <taxon>Micrococcaceae</taxon>
        <taxon>Glutamicibacter</taxon>
    </lineage>
</organism>
<name>A0A2N7RY78_9MICC</name>
<sequence>MRTLRISMAAVASSALLVSSLHVANAASAPEPAIEAPQGKSNSLDVGTVKDIGGFLEDQLQAVEDVTWEEKATTKKFSDRHFPELMSRSAKQLNLMSAKNLGVQQETIDVVNVNSSEVVVENSEVLSETNEGTKVEYLVRFTRDIAELSDAEDWSELIPYELTIDATGTIRDIVAKDDEYLTTEATMQSLTSEEEEIEVDPTVPGSENDSGTSVSPLPPNVGEMAVAKLSASNKKKVVNYATKWAKSYNPAYRKYGNDCTNFVSQALYAGGWKHVNGYYKSDAKWYGNSSFTSWTWSGAENFYRFARNESKRASRLGSVYSLVPGDVLQYKSAGQKNMSHTMVTTKKINGVPYLSYHTNNTLNKPFTQMKSLKVTWFAHRI</sequence>
<feature type="chain" id="PRO_5014614256" description="Putative amidase domain-containing protein" evidence="2">
    <location>
        <begin position="27"/>
        <end position="381"/>
    </location>
</feature>
<feature type="region of interest" description="Disordered" evidence="1">
    <location>
        <begin position="189"/>
        <end position="218"/>
    </location>
</feature>
<evidence type="ECO:0000256" key="1">
    <source>
        <dbReference type="SAM" id="MobiDB-lite"/>
    </source>
</evidence>
<evidence type="ECO:0000259" key="3">
    <source>
        <dbReference type="Pfam" id="PF12671"/>
    </source>
</evidence>
<dbReference type="PANTHER" id="PTHR40032">
    <property type="entry name" value="EXPORTED PROTEIN-RELATED"/>
    <property type="match status" value="1"/>
</dbReference>
<dbReference type="EMBL" id="PNQX01000003">
    <property type="protein sequence ID" value="PMQ18828.1"/>
    <property type="molecule type" value="Genomic_DNA"/>
</dbReference>
<dbReference type="PANTHER" id="PTHR40032:SF1">
    <property type="entry name" value="EXPORTED PROTEIN"/>
    <property type="match status" value="1"/>
</dbReference>
<protein>
    <recommendedName>
        <fullName evidence="3">Putative amidase domain-containing protein</fullName>
    </recommendedName>
</protein>
<evidence type="ECO:0000313" key="5">
    <source>
        <dbReference type="Proteomes" id="UP000235739"/>
    </source>
</evidence>
<dbReference type="AlphaFoldDB" id="A0A2N7RY78"/>